<dbReference type="AlphaFoldDB" id="A0A6N7Z586"/>
<dbReference type="SUPFAM" id="SSF53474">
    <property type="entry name" value="alpha/beta-Hydrolases"/>
    <property type="match status" value="1"/>
</dbReference>
<keyword evidence="3" id="KW-1185">Reference proteome</keyword>
<dbReference type="EMBL" id="WMBA01000013">
    <property type="protein sequence ID" value="MTD54566.1"/>
    <property type="molecule type" value="Genomic_DNA"/>
</dbReference>
<evidence type="ECO:0000256" key="1">
    <source>
        <dbReference type="SAM" id="MobiDB-lite"/>
    </source>
</evidence>
<dbReference type="Gene3D" id="3.40.50.1820">
    <property type="entry name" value="alpha/beta hydrolase"/>
    <property type="match status" value="2"/>
</dbReference>
<organism evidence="2 3">
    <name type="scientific">Amycolatopsis pithecellobii</name>
    <dbReference type="NCBI Taxonomy" id="664692"/>
    <lineage>
        <taxon>Bacteria</taxon>
        <taxon>Bacillati</taxon>
        <taxon>Actinomycetota</taxon>
        <taxon>Actinomycetes</taxon>
        <taxon>Pseudonocardiales</taxon>
        <taxon>Pseudonocardiaceae</taxon>
        <taxon>Amycolatopsis</taxon>
    </lineage>
</organism>
<dbReference type="InterPro" id="IPR029058">
    <property type="entry name" value="AB_hydrolase_fold"/>
</dbReference>
<comment type="caution">
    <text evidence="2">The sequence shown here is derived from an EMBL/GenBank/DDBJ whole genome shotgun (WGS) entry which is preliminary data.</text>
</comment>
<protein>
    <submittedName>
        <fullName evidence="2">Alpha/beta hydrolase</fullName>
    </submittedName>
</protein>
<accession>A0A6N7Z586</accession>
<dbReference type="OrthoDB" id="2062670at2"/>
<feature type="region of interest" description="Disordered" evidence="1">
    <location>
        <begin position="184"/>
        <end position="206"/>
    </location>
</feature>
<dbReference type="Proteomes" id="UP000440096">
    <property type="component" value="Unassembled WGS sequence"/>
</dbReference>
<gene>
    <name evidence="2" type="ORF">GKO32_11335</name>
</gene>
<dbReference type="GO" id="GO:0016787">
    <property type="term" value="F:hydrolase activity"/>
    <property type="evidence" value="ECO:0007669"/>
    <property type="project" value="UniProtKB-KW"/>
</dbReference>
<reference evidence="2 3" key="1">
    <citation type="submission" date="2019-11" db="EMBL/GenBank/DDBJ databases">
        <title>Draft genome of Amycolatopsis RM579.</title>
        <authorList>
            <person name="Duangmal K."/>
            <person name="Mingma R."/>
        </authorList>
    </citation>
    <scope>NUCLEOTIDE SEQUENCE [LARGE SCALE GENOMIC DNA]</scope>
    <source>
        <strain evidence="2 3">RM579</strain>
    </source>
</reference>
<evidence type="ECO:0000313" key="2">
    <source>
        <dbReference type="EMBL" id="MTD54566.1"/>
    </source>
</evidence>
<proteinExistence type="predicted"/>
<keyword evidence="2" id="KW-0378">Hydrolase</keyword>
<name>A0A6N7Z586_9PSEU</name>
<sequence length="397" mass="43622">MSSDNSLDFDWVHLAYDESAAFTETYGFAGNQGAVNLEGILIRPHGVPSRTLYVMMHPASTLQLLPVPRAMAAAGAHVLCAGSRYARNDTACVLEKVLLDLGAYISHAKNVWEYEQIVLLGWSGGGSLALFYQSQAEHPSITHTPAGDPVDITSAGLMPADAVVFQAAHISRARMLSEMIDPSVRNELDPDDRDPELDIYAPGNPNRPPYPAEFVSRYRAAQLDRVRRITAGVKQQLNQLRQLGTGEVERGFVTHRTLADPRFLDATLDPNGRRPDWCYLGKPETVNNGPVGLARFSTLRAWLSQWSIDDTNADGLRSASRISVPFLAIENSADDAVPEPHIRSVFEAAASRDKQFVTIEGATHYYAGQAGKLEEVTRISMDWAREQANRGRQGPRG</sequence>
<dbReference type="RefSeq" id="WP_154756785.1">
    <property type="nucleotide sequence ID" value="NZ_WMBA01000013.1"/>
</dbReference>
<evidence type="ECO:0000313" key="3">
    <source>
        <dbReference type="Proteomes" id="UP000440096"/>
    </source>
</evidence>